<keyword evidence="3" id="KW-1185">Reference proteome</keyword>
<evidence type="ECO:0000313" key="3">
    <source>
        <dbReference type="Proteomes" id="UP000279275"/>
    </source>
</evidence>
<gene>
    <name evidence="2" type="ORF">EBN03_12875</name>
</gene>
<name>A0A3M2LDP4_9NOCA</name>
<dbReference type="NCBIfam" id="TIGR03086">
    <property type="entry name" value="TIGR03086 family metal-binding protein"/>
    <property type="match status" value="1"/>
</dbReference>
<dbReference type="Pfam" id="PF11716">
    <property type="entry name" value="MDMPI_N"/>
    <property type="match status" value="1"/>
</dbReference>
<dbReference type="SUPFAM" id="SSF109854">
    <property type="entry name" value="DinB/YfiT-like putative metalloenzymes"/>
    <property type="match status" value="1"/>
</dbReference>
<dbReference type="Proteomes" id="UP000279275">
    <property type="component" value="Unassembled WGS sequence"/>
</dbReference>
<dbReference type="InterPro" id="IPR024344">
    <property type="entry name" value="MDMPI_metal-binding"/>
</dbReference>
<dbReference type="InterPro" id="IPR017517">
    <property type="entry name" value="Maleyloyr_isom"/>
</dbReference>
<dbReference type="GO" id="GO:0046872">
    <property type="term" value="F:metal ion binding"/>
    <property type="evidence" value="ECO:0007669"/>
    <property type="project" value="InterPro"/>
</dbReference>
<dbReference type="RefSeq" id="WP_122188203.1">
    <property type="nucleotide sequence ID" value="NZ_RFFH01000004.1"/>
</dbReference>
<dbReference type="InterPro" id="IPR034660">
    <property type="entry name" value="DinB/YfiT-like"/>
</dbReference>
<feature type="domain" description="Mycothiol-dependent maleylpyruvate isomerase metal-binding" evidence="1">
    <location>
        <begin position="10"/>
        <end position="129"/>
    </location>
</feature>
<sequence length="199" mass="21603">MLDIRELDRRAVEYSVELVARLTPADLDLPTPCAAWNLRDLLAHMIAQHHGFAAAAHGRGGDPDVWLTHPLTDPITDYAASAREVLAAFAAPDAADRDFDLAELGFTIPGRLAIGFHFIDYVVHGWDVAATLGLPFHLDPELARPALDLALAVPGGDYRRTPGASFAPELPTDSDDTLDRILTTLGRDPEHPLATRVHP</sequence>
<proteinExistence type="predicted"/>
<comment type="caution">
    <text evidence="2">The sequence shown here is derived from an EMBL/GenBank/DDBJ whole genome shotgun (WGS) entry which is preliminary data.</text>
</comment>
<dbReference type="EMBL" id="RFFH01000004">
    <property type="protein sequence ID" value="RMI32818.1"/>
    <property type="molecule type" value="Genomic_DNA"/>
</dbReference>
<accession>A0A3M2LDP4</accession>
<dbReference type="OrthoDB" id="5185819at2"/>
<dbReference type="NCBIfam" id="TIGR03083">
    <property type="entry name" value="maleylpyruvate isomerase family mycothiol-dependent enzyme"/>
    <property type="match status" value="1"/>
</dbReference>
<dbReference type="Gene3D" id="1.20.120.450">
    <property type="entry name" value="dinb family like domain"/>
    <property type="match status" value="1"/>
</dbReference>
<dbReference type="AlphaFoldDB" id="A0A3M2LDP4"/>
<organism evidence="2 3">
    <name type="scientific">Nocardia stercoris</name>
    <dbReference type="NCBI Taxonomy" id="2483361"/>
    <lineage>
        <taxon>Bacteria</taxon>
        <taxon>Bacillati</taxon>
        <taxon>Actinomycetota</taxon>
        <taxon>Actinomycetes</taxon>
        <taxon>Mycobacteriales</taxon>
        <taxon>Nocardiaceae</taxon>
        <taxon>Nocardia</taxon>
    </lineage>
</organism>
<evidence type="ECO:0000313" key="2">
    <source>
        <dbReference type="EMBL" id="RMI32818.1"/>
    </source>
</evidence>
<evidence type="ECO:0000259" key="1">
    <source>
        <dbReference type="Pfam" id="PF11716"/>
    </source>
</evidence>
<protein>
    <submittedName>
        <fullName evidence="2">TIGR03086 family protein</fullName>
    </submittedName>
</protein>
<dbReference type="InterPro" id="IPR017520">
    <property type="entry name" value="CHP03086"/>
</dbReference>
<reference evidence="2 3" key="1">
    <citation type="submission" date="2018-10" db="EMBL/GenBank/DDBJ databases">
        <title>Isolation from cow dung.</title>
        <authorList>
            <person name="Ling L."/>
        </authorList>
    </citation>
    <scope>NUCLEOTIDE SEQUENCE [LARGE SCALE GENOMIC DNA]</scope>
    <source>
        <strain evidence="2 3">NEAU-LL90</strain>
    </source>
</reference>